<feature type="region of interest" description="Disordered" evidence="1">
    <location>
        <begin position="133"/>
        <end position="152"/>
    </location>
</feature>
<evidence type="ECO:0000313" key="5">
    <source>
        <dbReference type="Proteomes" id="UP001575105"/>
    </source>
</evidence>
<dbReference type="InterPro" id="IPR050902">
    <property type="entry name" value="ABC_Transporter_SBP"/>
</dbReference>
<dbReference type="RefSeq" id="WP_425346738.1">
    <property type="nucleotide sequence ID" value="NZ_JBGUBD010000012.1"/>
</dbReference>
<comment type="caution">
    <text evidence="4">The sequence shown here is derived from an EMBL/GenBank/DDBJ whole genome shotgun (WGS) entry which is preliminary data.</text>
</comment>
<evidence type="ECO:0000313" key="4">
    <source>
        <dbReference type="EMBL" id="MFA9479813.1"/>
    </source>
</evidence>
<feature type="domain" description="Fe/B12 periplasmic-binding" evidence="3">
    <location>
        <begin position="34"/>
        <end position="301"/>
    </location>
</feature>
<proteinExistence type="predicted"/>
<evidence type="ECO:0000256" key="2">
    <source>
        <dbReference type="SAM" id="SignalP"/>
    </source>
</evidence>
<evidence type="ECO:0000259" key="3">
    <source>
        <dbReference type="PROSITE" id="PS50983"/>
    </source>
</evidence>
<dbReference type="PROSITE" id="PS50983">
    <property type="entry name" value="FE_B12_PBP"/>
    <property type="match status" value="1"/>
</dbReference>
<feature type="signal peptide" evidence="2">
    <location>
        <begin position="1"/>
        <end position="22"/>
    </location>
</feature>
<dbReference type="InterPro" id="IPR002491">
    <property type="entry name" value="ABC_transptr_periplasmic_BD"/>
</dbReference>
<keyword evidence="5" id="KW-1185">Reference proteome</keyword>
<dbReference type="Pfam" id="PF01497">
    <property type="entry name" value="Peripla_BP_2"/>
    <property type="match status" value="1"/>
</dbReference>
<organism evidence="4 5">
    <name type="scientific">Natronomicrosphaera hydrolytica</name>
    <dbReference type="NCBI Taxonomy" id="3242702"/>
    <lineage>
        <taxon>Bacteria</taxon>
        <taxon>Pseudomonadati</taxon>
        <taxon>Planctomycetota</taxon>
        <taxon>Phycisphaerae</taxon>
        <taxon>Phycisphaerales</taxon>
        <taxon>Phycisphaeraceae</taxon>
        <taxon>Natronomicrosphaera</taxon>
    </lineage>
</organism>
<gene>
    <name evidence="4" type="ORF">ACERK3_16125</name>
</gene>
<evidence type="ECO:0000256" key="1">
    <source>
        <dbReference type="SAM" id="MobiDB-lite"/>
    </source>
</evidence>
<keyword evidence="2" id="KW-0732">Signal</keyword>
<dbReference type="PANTHER" id="PTHR30535">
    <property type="entry name" value="VITAMIN B12-BINDING PROTEIN"/>
    <property type="match status" value="1"/>
</dbReference>
<name>A0ABV4UBM5_9BACT</name>
<dbReference type="EMBL" id="JBGUBD010000012">
    <property type="protein sequence ID" value="MFA9479813.1"/>
    <property type="molecule type" value="Genomic_DNA"/>
</dbReference>
<sequence length="315" mass="33291">MGVAALLLLTAAVALCVGCERAGDEAANDDGELRLVSLAPGLTQMVVDLGLGDRLVGVAEHDASAPRGLPVVGNYADVNTERLVGLSPTHVLTLTTTREPPRRLRELAEAGRFELVAYRFPFSIDDVRQTLHRDAGDTGDARPGPPPLGEALGVPERARVLLARFDASLGALRELTADRDRPRVLLVIGHTPLMASGPGTVHDQLLEWVGGRNATAGASVTAPTYDREGVLSLSPEVILLLSPDAPPLHDGDARLRAIRDLPVPAMRDDRVYVINHPQVLLASTSLPEVAATLATAIHPDLADEIAAVMADHAAE</sequence>
<dbReference type="PANTHER" id="PTHR30535:SF4">
    <property type="entry name" value="HEMIN-BINDING PERIPLASMIC PROTEIN HMUT"/>
    <property type="match status" value="1"/>
</dbReference>
<accession>A0ABV4UBM5</accession>
<dbReference type="SUPFAM" id="SSF53807">
    <property type="entry name" value="Helical backbone' metal receptor"/>
    <property type="match status" value="1"/>
</dbReference>
<protein>
    <submittedName>
        <fullName evidence="4">ABC transporter substrate-binding protein</fullName>
    </submittedName>
</protein>
<reference evidence="4 5" key="1">
    <citation type="submission" date="2024-08" db="EMBL/GenBank/DDBJ databases">
        <title>Whole-genome sequencing of halo(alkali)philic microorganisms from hypersaline lakes.</title>
        <authorList>
            <person name="Sorokin D.Y."/>
            <person name="Merkel A.Y."/>
            <person name="Messina E."/>
            <person name="Yakimov M."/>
        </authorList>
    </citation>
    <scope>NUCLEOTIDE SEQUENCE [LARGE SCALE GENOMIC DNA]</scope>
    <source>
        <strain evidence="4 5">AB-hyl4</strain>
    </source>
</reference>
<dbReference type="Gene3D" id="3.40.50.1980">
    <property type="entry name" value="Nitrogenase molybdenum iron protein domain"/>
    <property type="match status" value="2"/>
</dbReference>
<dbReference type="Proteomes" id="UP001575105">
    <property type="component" value="Unassembled WGS sequence"/>
</dbReference>
<feature type="chain" id="PRO_5046083366" evidence="2">
    <location>
        <begin position="23"/>
        <end position="315"/>
    </location>
</feature>